<evidence type="ECO:0000259" key="3">
    <source>
        <dbReference type="Pfam" id="PF23395"/>
    </source>
</evidence>
<feature type="region of interest" description="Disordered" evidence="1">
    <location>
        <begin position="567"/>
        <end position="586"/>
    </location>
</feature>
<proteinExistence type="predicted"/>
<dbReference type="GeneID" id="54551069"/>
<feature type="region of interest" description="Disordered" evidence="1">
    <location>
        <begin position="479"/>
        <end position="513"/>
    </location>
</feature>
<dbReference type="RefSeq" id="XP_033656586.1">
    <property type="nucleotide sequence ID" value="XM_033797894.1"/>
</dbReference>
<dbReference type="Pfam" id="PF23394">
    <property type="entry name" value="DUF7102"/>
    <property type="match status" value="1"/>
</dbReference>
<feature type="domain" description="DUF7102" evidence="2">
    <location>
        <begin position="602"/>
        <end position="760"/>
    </location>
</feature>
<evidence type="ECO:0000259" key="2">
    <source>
        <dbReference type="Pfam" id="PF23394"/>
    </source>
</evidence>
<protein>
    <submittedName>
        <fullName evidence="4">Uncharacterized protein</fullName>
    </submittedName>
</protein>
<dbReference type="InterPro" id="IPR057559">
    <property type="entry name" value="SAM_6"/>
</dbReference>
<dbReference type="AlphaFoldDB" id="A0A6A6JRM8"/>
<dbReference type="InterPro" id="IPR055528">
    <property type="entry name" value="DUF7102"/>
</dbReference>
<feature type="non-terminal residue" evidence="4">
    <location>
        <position position="1"/>
    </location>
</feature>
<evidence type="ECO:0000256" key="1">
    <source>
        <dbReference type="SAM" id="MobiDB-lite"/>
    </source>
</evidence>
<feature type="region of interest" description="Disordered" evidence="1">
    <location>
        <begin position="530"/>
        <end position="562"/>
    </location>
</feature>
<feature type="domain" description="SAM-like" evidence="3">
    <location>
        <begin position="772"/>
        <end position="859"/>
    </location>
</feature>
<gene>
    <name evidence="4" type="ORF">EI97DRAFT_431268</name>
</gene>
<keyword evidence="5" id="KW-1185">Reference proteome</keyword>
<organism evidence="4 5">
    <name type="scientific">Westerdykella ornata</name>
    <dbReference type="NCBI Taxonomy" id="318751"/>
    <lineage>
        <taxon>Eukaryota</taxon>
        <taxon>Fungi</taxon>
        <taxon>Dikarya</taxon>
        <taxon>Ascomycota</taxon>
        <taxon>Pezizomycotina</taxon>
        <taxon>Dothideomycetes</taxon>
        <taxon>Pleosporomycetidae</taxon>
        <taxon>Pleosporales</taxon>
        <taxon>Sporormiaceae</taxon>
        <taxon>Westerdykella</taxon>
    </lineage>
</organism>
<dbReference type="OrthoDB" id="3647246at2759"/>
<reference evidence="4" key="1">
    <citation type="journal article" date="2020" name="Stud. Mycol.">
        <title>101 Dothideomycetes genomes: a test case for predicting lifestyles and emergence of pathogens.</title>
        <authorList>
            <person name="Haridas S."/>
            <person name="Albert R."/>
            <person name="Binder M."/>
            <person name="Bloem J."/>
            <person name="Labutti K."/>
            <person name="Salamov A."/>
            <person name="Andreopoulos B."/>
            <person name="Baker S."/>
            <person name="Barry K."/>
            <person name="Bills G."/>
            <person name="Bluhm B."/>
            <person name="Cannon C."/>
            <person name="Castanera R."/>
            <person name="Culley D."/>
            <person name="Daum C."/>
            <person name="Ezra D."/>
            <person name="Gonzalez J."/>
            <person name="Henrissat B."/>
            <person name="Kuo A."/>
            <person name="Liang C."/>
            <person name="Lipzen A."/>
            <person name="Lutzoni F."/>
            <person name="Magnuson J."/>
            <person name="Mondo S."/>
            <person name="Nolan M."/>
            <person name="Ohm R."/>
            <person name="Pangilinan J."/>
            <person name="Park H.-J."/>
            <person name="Ramirez L."/>
            <person name="Alfaro M."/>
            <person name="Sun H."/>
            <person name="Tritt A."/>
            <person name="Yoshinaga Y."/>
            <person name="Zwiers L.-H."/>
            <person name="Turgeon B."/>
            <person name="Goodwin S."/>
            <person name="Spatafora J."/>
            <person name="Crous P."/>
            <person name="Grigoriev I."/>
        </authorList>
    </citation>
    <scope>NUCLEOTIDE SEQUENCE</scope>
    <source>
        <strain evidence="4">CBS 379.55</strain>
    </source>
</reference>
<evidence type="ECO:0000313" key="5">
    <source>
        <dbReference type="Proteomes" id="UP000800097"/>
    </source>
</evidence>
<dbReference type="Pfam" id="PF23395">
    <property type="entry name" value="SAM_6"/>
    <property type="match status" value="1"/>
</dbReference>
<feature type="compositionally biased region" description="Polar residues" evidence="1">
    <location>
        <begin position="534"/>
        <end position="544"/>
    </location>
</feature>
<dbReference type="Proteomes" id="UP000800097">
    <property type="component" value="Unassembled WGS sequence"/>
</dbReference>
<evidence type="ECO:0000313" key="4">
    <source>
        <dbReference type="EMBL" id="KAF2279047.1"/>
    </source>
</evidence>
<dbReference type="EMBL" id="ML986487">
    <property type="protein sequence ID" value="KAF2279047.1"/>
    <property type="molecule type" value="Genomic_DNA"/>
</dbReference>
<accession>A0A6A6JRM8</accession>
<feature type="compositionally biased region" description="Basic and acidic residues" evidence="1">
    <location>
        <begin position="479"/>
        <end position="492"/>
    </location>
</feature>
<sequence>MIRERLTVSKDAALLLKSMLAMRAVPEDGLPLDSCWKRMSPLNLELPLLHSDNETDLQEFGNTDVPSFSNIRLPLETVDDEKDEGLGWPAAYLEYPKIHDAECQAEKLAVSRGVLLFLQKVIHDDWGQTDIVDLVHGGQSGKRLGVQLLTPPLLPISPPLTPYIPSSPGNRLELLSDSSNSPLAELKVLEDRIMKDDTLLPGLDHEASDDSMLLDEVSSLREVQEKPVMLSMKRKARDCKVEGPLTPLNSDSPSKKLKSVSFKEMVCEYIPDITIALDSGSGSSEALGSVDDVYRQLESHAKEATRRLESEKLSEVDTTKRVDVPHIDSISIVAPWDVFSRKVMSRTMTSDATELQAQKRFLTQVKRSDLGATPTWHGISKLDRELSWAVFRKEMGSIALEENLHGGELVDKLLTELTGGNIATSSTDIWHRDGLRILEDDNSVEELDPADYGATAIGNREVGLGHQSADVENLRQKTFLDGDPGQKSESSKKISRQGSLAEKPDDNTLMFGGKFSTSTALQRFMEIHGKARESQSAMQQTSAPGVTPTAPDPSSRNPCGREVTKLVSPEPQHAGASRNRSHQEPKLPLKLPEIPKHLPACSYIMSFTLLRQRNLSREIKALYPSAHIIERDFTLPHSPSDEADLLLSPSTGLICTTLQQIKQTALPGQPDRAFVKERLSTLAARYERLIVLISEGLSVEAESYGRGSLHAVDARDRDAMAQFGNFASKMDVEVFTVFVRGGEQALARAIVNEMVKWGLPHGFKDLGDLRLLEDETTWEVFLRRAGLNPFSAQIILASFKHPYDMPLRAGSPYSAGESQEVLKVYGLPAFLLLEPEERITRFEVLMGGRRVLSRINEMLERKWPSAANGFKI</sequence>
<name>A0A6A6JRM8_WESOR</name>